<gene>
    <name evidence="2" type="ORF">KDK_29540</name>
</gene>
<dbReference type="Proteomes" id="UP000287188">
    <property type="component" value="Unassembled WGS sequence"/>
</dbReference>
<dbReference type="PANTHER" id="PTHR14218:SF15">
    <property type="entry name" value="TRIPEPTIDYL-PEPTIDASE 1"/>
    <property type="match status" value="1"/>
</dbReference>
<organism evidence="2 3">
    <name type="scientific">Dictyobacter kobayashii</name>
    <dbReference type="NCBI Taxonomy" id="2014872"/>
    <lineage>
        <taxon>Bacteria</taxon>
        <taxon>Bacillati</taxon>
        <taxon>Chloroflexota</taxon>
        <taxon>Ktedonobacteria</taxon>
        <taxon>Ktedonobacterales</taxon>
        <taxon>Dictyobacteraceae</taxon>
        <taxon>Dictyobacter</taxon>
    </lineage>
</organism>
<dbReference type="GO" id="GO:0008240">
    <property type="term" value="F:tripeptidyl-peptidase activity"/>
    <property type="evidence" value="ECO:0007669"/>
    <property type="project" value="TreeGrafter"/>
</dbReference>
<accession>A0A402AJB3</accession>
<dbReference type="Gene3D" id="3.40.50.200">
    <property type="entry name" value="Peptidase S8/S53 domain"/>
    <property type="match status" value="1"/>
</dbReference>
<dbReference type="CDD" id="cd04056">
    <property type="entry name" value="Peptidases_S53"/>
    <property type="match status" value="1"/>
</dbReference>
<dbReference type="EMBL" id="BIFS01000001">
    <property type="protein sequence ID" value="GCE19154.1"/>
    <property type="molecule type" value="Genomic_DNA"/>
</dbReference>
<evidence type="ECO:0000259" key="1">
    <source>
        <dbReference type="PROSITE" id="PS51695"/>
    </source>
</evidence>
<feature type="domain" description="Peptidase S53" evidence="1">
    <location>
        <begin position="77"/>
        <end position="420"/>
    </location>
</feature>
<reference evidence="3" key="1">
    <citation type="submission" date="2018-12" db="EMBL/GenBank/DDBJ databases">
        <title>Tengunoibacter tsumagoiensis gen. nov., sp. nov., Dictyobacter kobayashii sp. nov., D. alpinus sp. nov., and D. joshuensis sp. nov. and description of Dictyobacteraceae fam. nov. within the order Ktedonobacterales isolated from Tengu-no-mugimeshi.</title>
        <authorList>
            <person name="Wang C.M."/>
            <person name="Zheng Y."/>
            <person name="Sakai Y."/>
            <person name="Toyoda A."/>
            <person name="Minakuchi Y."/>
            <person name="Abe K."/>
            <person name="Yokota A."/>
            <person name="Yabe S."/>
        </authorList>
    </citation>
    <scope>NUCLEOTIDE SEQUENCE [LARGE SCALE GENOMIC DNA]</scope>
    <source>
        <strain evidence="3">Uno11</strain>
    </source>
</reference>
<keyword evidence="3" id="KW-1185">Reference proteome</keyword>
<dbReference type="GO" id="GO:0006508">
    <property type="term" value="P:proteolysis"/>
    <property type="evidence" value="ECO:0007669"/>
    <property type="project" value="InterPro"/>
</dbReference>
<proteinExistence type="predicted"/>
<comment type="caution">
    <text evidence="2">The sequence shown here is derived from an EMBL/GenBank/DDBJ whole genome shotgun (WGS) entry which is preliminary data.</text>
</comment>
<dbReference type="SUPFAM" id="SSF52743">
    <property type="entry name" value="Subtilisin-like"/>
    <property type="match status" value="1"/>
</dbReference>
<dbReference type="PROSITE" id="PS51695">
    <property type="entry name" value="SEDOLISIN"/>
    <property type="match status" value="1"/>
</dbReference>
<dbReference type="InterPro" id="IPR030400">
    <property type="entry name" value="Sedolisin_dom"/>
</dbReference>
<name>A0A402AJB3_9CHLR</name>
<dbReference type="InterPro" id="IPR050819">
    <property type="entry name" value="Tripeptidyl-peptidase_I"/>
</dbReference>
<dbReference type="InterPro" id="IPR036852">
    <property type="entry name" value="Peptidase_S8/S53_dom_sf"/>
</dbReference>
<protein>
    <recommendedName>
        <fullName evidence="1">Peptidase S53 domain-containing protein</fullName>
    </recommendedName>
</protein>
<dbReference type="AlphaFoldDB" id="A0A402AJB3"/>
<evidence type="ECO:0000313" key="3">
    <source>
        <dbReference type="Proteomes" id="UP000287188"/>
    </source>
</evidence>
<evidence type="ECO:0000313" key="2">
    <source>
        <dbReference type="EMBL" id="GCE19154.1"/>
    </source>
</evidence>
<dbReference type="GO" id="GO:0004252">
    <property type="term" value="F:serine-type endopeptidase activity"/>
    <property type="evidence" value="ECO:0007669"/>
    <property type="project" value="InterPro"/>
</dbReference>
<dbReference type="PANTHER" id="PTHR14218">
    <property type="entry name" value="PROTEASE S8 TRIPEPTIDYL PEPTIDASE I CLN2"/>
    <property type="match status" value="1"/>
</dbReference>
<sequence>MQQHNISYLYPGRICLYLIGLSIVIALFNPSGAAVHTMSARNSRHAMIPDIHYNYLGRVNDPLAYKCQTQANGKHCYGVNQMRNAYSVAPLLSQGFTGKGRTIVILDAYQAPHLRDDLGDFDARFGLAPIALNIVAPQGVPSWDSHSVMQQTWSAEISVDVEWAHAIAPDAAITLVEAKSENDPDLIPALNYAIDKNLGDIISMSFGEGEDCPGADVLRQWHDAFVKATSKKITLFSSAGDSGVAQQTCDGNSWHVMASTPASDTLVTGVGGTTLNADEDTGDYSSETAWNEPALKSASGGGFSATFQKPAYQDQISVINKKRGVPDVAYNSSTDGGVITVWSDGSNGPGGIYSFGGTSVGAPQWSAIVAIADQYSNQRLGLINPILYKIGNTPDWYHSAFHDIVSGNNGIELQATPKAI</sequence>